<organism evidence="2 3">
    <name type="scientific">Trichogramma brassicae</name>
    <dbReference type="NCBI Taxonomy" id="86971"/>
    <lineage>
        <taxon>Eukaryota</taxon>
        <taxon>Metazoa</taxon>
        <taxon>Ecdysozoa</taxon>
        <taxon>Arthropoda</taxon>
        <taxon>Hexapoda</taxon>
        <taxon>Insecta</taxon>
        <taxon>Pterygota</taxon>
        <taxon>Neoptera</taxon>
        <taxon>Endopterygota</taxon>
        <taxon>Hymenoptera</taxon>
        <taxon>Apocrita</taxon>
        <taxon>Proctotrupomorpha</taxon>
        <taxon>Chalcidoidea</taxon>
        <taxon>Trichogrammatidae</taxon>
        <taxon>Trichogramma</taxon>
    </lineage>
</organism>
<name>A0A6H5IM86_9HYME</name>
<keyword evidence="3" id="KW-1185">Reference proteome</keyword>
<evidence type="ECO:0000256" key="1">
    <source>
        <dbReference type="SAM" id="MobiDB-lite"/>
    </source>
</evidence>
<accession>A0A6H5IM86</accession>
<dbReference type="Proteomes" id="UP000479190">
    <property type="component" value="Unassembled WGS sequence"/>
</dbReference>
<gene>
    <name evidence="2" type="ORF">TBRA_LOCUS9554</name>
</gene>
<dbReference type="EMBL" id="CADCXV010000866">
    <property type="protein sequence ID" value="CAB0037741.1"/>
    <property type="molecule type" value="Genomic_DNA"/>
</dbReference>
<protein>
    <submittedName>
        <fullName evidence="2">Uncharacterized protein</fullName>
    </submittedName>
</protein>
<dbReference type="AlphaFoldDB" id="A0A6H5IM86"/>
<feature type="compositionally biased region" description="Basic and acidic residues" evidence="1">
    <location>
        <begin position="84"/>
        <end position="102"/>
    </location>
</feature>
<evidence type="ECO:0000313" key="2">
    <source>
        <dbReference type="EMBL" id="CAB0037741.1"/>
    </source>
</evidence>
<proteinExistence type="predicted"/>
<evidence type="ECO:0000313" key="3">
    <source>
        <dbReference type="Proteomes" id="UP000479190"/>
    </source>
</evidence>
<reference evidence="2 3" key="1">
    <citation type="submission" date="2020-02" db="EMBL/GenBank/DDBJ databases">
        <authorList>
            <person name="Ferguson B K."/>
        </authorList>
    </citation>
    <scope>NUCLEOTIDE SEQUENCE [LARGE SCALE GENOMIC DNA]</scope>
</reference>
<feature type="region of interest" description="Disordered" evidence="1">
    <location>
        <begin position="58"/>
        <end position="102"/>
    </location>
</feature>
<sequence>MSSFIKIHDHCAAISKEQQRASARSWRASTDCSSDCDQTIRRPRRLARSRACYTSEHPKIREAATRRGLRGTFGAGHRRAARRGGRERERESRNDERGWQED</sequence>